<feature type="active site" description="Acyl-ester intermediate" evidence="14">
    <location>
        <position position="325"/>
    </location>
</feature>
<dbReference type="EC" id="3.4.16.4" evidence="14"/>
<evidence type="ECO:0000256" key="8">
    <source>
        <dbReference type="ARBA" id="ARBA00022801"/>
    </source>
</evidence>
<reference evidence="17" key="2">
    <citation type="journal article" date="2020" name="Microorganisms">
        <title>Osmotic Adaptation and Compatible Solute Biosynthesis of Phototrophic Bacteria as Revealed from Genome Analyses.</title>
        <authorList>
            <person name="Imhoff J.F."/>
            <person name="Rahn T."/>
            <person name="Kunzel S."/>
            <person name="Keller A."/>
            <person name="Neulinger S.C."/>
        </authorList>
    </citation>
    <scope>NUCLEOTIDE SEQUENCE</scope>
    <source>
        <strain evidence="17">DSM 4395</strain>
    </source>
</reference>
<evidence type="ECO:0000256" key="6">
    <source>
        <dbReference type="ARBA" id="ARBA00022670"/>
    </source>
</evidence>
<keyword evidence="8 14" id="KW-0378">Hydrolase</keyword>
<evidence type="ECO:0000256" key="12">
    <source>
        <dbReference type="ARBA" id="ARBA00023136"/>
    </source>
</evidence>
<comment type="similarity">
    <text evidence="14">Belongs to the transpeptidase family. MrdA subfamily.</text>
</comment>
<dbReference type="Pfam" id="PF00905">
    <property type="entry name" value="Transpeptidase"/>
    <property type="match status" value="1"/>
</dbReference>
<comment type="caution">
    <text evidence="17">The sequence shown here is derived from an EMBL/GenBank/DDBJ whole genome shotgun (WGS) entry which is preliminary data.</text>
</comment>
<evidence type="ECO:0000256" key="2">
    <source>
        <dbReference type="ARBA" id="ARBA00004236"/>
    </source>
</evidence>
<dbReference type="GO" id="GO:0005886">
    <property type="term" value="C:plasma membrane"/>
    <property type="evidence" value="ECO:0007669"/>
    <property type="project" value="UniProtKB-SubCell"/>
</dbReference>
<dbReference type="InterPro" id="IPR012338">
    <property type="entry name" value="Beta-lactam/transpept-like"/>
</dbReference>
<dbReference type="PANTHER" id="PTHR30627">
    <property type="entry name" value="PEPTIDOGLYCAN D,D-TRANSPEPTIDASE"/>
    <property type="match status" value="1"/>
</dbReference>
<gene>
    <name evidence="14" type="primary">mrdA</name>
    <name evidence="17" type="ORF">CCR82_15720</name>
</gene>
<dbReference type="Gene3D" id="3.40.710.10">
    <property type="entry name" value="DD-peptidase/beta-lactamase superfamily"/>
    <property type="match status" value="1"/>
</dbReference>
<dbReference type="GO" id="GO:0009252">
    <property type="term" value="P:peptidoglycan biosynthetic process"/>
    <property type="evidence" value="ECO:0007669"/>
    <property type="project" value="UniProtKB-UniRule"/>
</dbReference>
<evidence type="ECO:0000256" key="1">
    <source>
        <dbReference type="ARBA" id="ARBA00004167"/>
    </source>
</evidence>
<dbReference type="GO" id="GO:0071972">
    <property type="term" value="F:peptidoglycan L,D-transpeptidase activity"/>
    <property type="evidence" value="ECO:0007669"/>
    <property type="project" value="TreeGrafter"/>
</dbReference>
<evidence type="ECO:0000256" key="3">
    <source>
        <dbReference type="ARBA" id="ARBA00022475"/>
    </source>
</evidence>
<evidence type="ECO:0000313" key="17">
    <source>
        <dbReference type="EMBL" id="MBK5931938.1"/>
    </source>
</evidence>
<dbReference type="InterPro" id="IPR050515">
    <property type="entry name" value="Beta-lactam/transpept"/>
</dbReference>
<evidence type="ECO:0000256" key="10">
    <source>
        <dbReference type="ARBA" id="ARBA00022984"/>
    </source>
</evidence>
<dbReference type="NCBIfam" id="TIGR03423">
    <property type="entry name" value="pbp2_mrdA"/>
    <property type="match status" value="1"/>
</dbReference>
<name>A0AAJ0UI59_HALSE</name>
<comment type="subcellular location">
    <subcellularLocation>
        <location evidence="14">Cell inner membrane</location>
        <topology evidence="14">Single-pass membrane protein</topology>
    </subcellularLocation>
    <subcellularLocation>
        <location evidence="2">Cell membrane</location>
    </subcellularLocation>
    <subcellularLocation>
        <location evidence="1">Membrane</location>
        <topology evidence="1">Single-pass membrane protein</topology>
    </subcellularLocation>
</comment>
<dbReference type="Pfam" id="PF03717">
    <property type="entry name" value="PBP_dimer"/>
    <property type="match status" value="1"/>
</dbReference>
<dbReference type="FunFam" id="3.40.710.10:FF:000024">
    <property type="entry name" value="Penicillin-binding protein 2"/>
    <property type="match status" value="1"/>
</dbReference>
<keyword evidence="4 14" id="KW-0997">Cell inner membrane</keyword>
<evidence type="ECO:0000256" key="5">
    <source>
        <dbReference type="ARBA" id="ARBA00022645"/>
    </source>
</evidence>
<dbReference type="InterPro" id="IPR001460">
    <property type="entry name" value="PCN-bd_Tpept"/>
</dbReference>
<organism evidence="17 18">
    <name type="scientific">Halochromatium salexigens</name>
    <name type="common">Chromatium salexigens</name>
    <dbReference type="NCBI Taxonomy" id="49447"/>
    <lineage>
        <taxon>Bacteria</taxon>
        <taxon>Pseudomonadati</taxon>
        <taxon>Pseudomonadota</taxon>
        <taxon>Gammaproteobacteria</taxon>
        <taxon>Chromatiales</taxon>
        <taxon>Chromatiaceae</taxon>
        <taxon>Halochromatium</taxon>
    </lineage>
</organism>
<dbReference type="Gene3D" id="3.30.1390.30">
    <property type="entry name" value="Penicillin-binding protein 2a, domain 3"/>
    <property type="match status" value="1"/>
</dbReference>
<feature type="domain" description="Penicillin-binding protein dimerisation" evidence="16">
    <location>
        <begin position="63"/>
        <end position="233"/>
    </location>
</feature>
<keyword evidence="3 14" id="KW-1003">Cell membrane</keyword>
<feature type="domain" description="Penicillin-binding protein transpeptidase" evidence="15">
    <location>
        <begin position="266"/>
        <end position="605"/>
    </location>
</feature>
<feature type="transmembrane region" description="Helical" evidence="14">
    <location>
        <begin position="20"/>
        <end position="39"/>
    </location>
</feature>
<evidence type="ECO:0000256" key="7">
    <source>
        <dbReference type="ARBA" id="ARBA00022692"/>
    </source>
</evidence>
<dbReference type="GO" id="GO:0071555">
    <property type="term" value="P:cell wall organization"/>
    <property type="evidence" value="ECO:0007669"/>
    <property type="project" value="UniProtKB-KW"/>
</dbReference>
<keyword evidence="5 14" id="KW-0121">Carboxypeptidase</keyword>
<comment type="caution">
    <text evidence="14">Lacks conserved residue(s) required for the propagation of feature annotation.</text>
</comment>
<evidence type="ECO:0000256" key="13">
    <source>
        <dbReference type="ARBA" id="ARBA00023316"/>
    </source>
</evidence>
<dbReference type="PANTHER" id="PTHR30627:SF2">
    <property type="entry name" value="PEPTIDOGLYCAN D,D-TRANSPEPTIDASE MRDA"/>
    <property type="match status" value="1"/>
</dbReference>
<keyword evidence="11 14" id="KW-1133">Transmembrane helix</keyword>
<evidence type="ECO:0000256" key="14">
    <source>
        <dbReference type="HAMAP-Rule" id="MF_02081"/>
    </source>
</evidence>
<keyword evidence="9 14" id="KW-0133">Cell shape</keyword>
<dbReference type="GO" id="GO:0006508">
    <property type="term" value="P:proteolysis"/>
    <property type="evidence" value="ECO:0007669"/>
    <property type="project" value="UniProtKB-KW"/>
</dbReference>
<dbReference type="HAMAP" id="MF_02081">
    <property type="entry name" value="MrdA_transpept"/>
    <property type="match status" value="1"/>
</dbReference>
<dbReference type="InterPro" id="IPR017790">
    <property type="entry name" value="Penicillin-binding_protein_2"/>
</dbReference>
<accession>A0AAJ0UI59</accession>
<dbReference type="SUPFAM" id="SSF56601">
    <property type="entry name" value="beta-lactamase/transpeptidase-like"/>
    <property type="match status" value="1"/>
</dbReference>
<dbReference type="SUPFAM" id="SSF56519">
    <property type="entry name" value="Penicillin binding protein dimerisation domain"/>
    <property type="match status" value="1"/>
</dbReference>
<dbReference type="Proteomes" id="UP001296967">
    <property type="component" value="Unassembled WGS sequence"/>
</dbReference>
<keyword evidence="18" id="KW-1185">Reference proteome</keyword>
<evidence type="ECO:0000259" key="16">
    <source>
        <dbReference type="Pfam" id="PF03717"/>
    </source>
</evidence>
<dbReference type="AlphaFoldDB" id="A0AAJ0UI59"/>
<dbReference type="RefSeq" id="WP_201246777.1">
    <property type="nucleotide sequence ID" value="NZ_NHSF01000072.1"/>
</dbReference>
<reference evidence="17" key="1">
    <citation type="submission" date="2017-05" db="EMBL/GenBank/DDBJ databases">
        <authorList>
            <person name="Imhoff J.F."/>
            <person name="Rahn T."/>
            <person name="Kuenzel S."/>
            <person name="Neulinger S.C."/>
        </authorList>
    </citation>
    <scope>NUCLEOTIDE SEQUENCE</scope>
    <source>
        <strain evidence="17">DSM 4395</strain>
    </source>
</reference>
<protein>
    <recommendedName>
        <fullName evidence="14">Peptidoglycan D,D-transpeptidase MrdA</fullName>
        <ecNumber evidence="14">3.4.16.4</ecNumber>
    </recommendedName>
    <alternativeName>
        <fullName evidence="14">Penicillin-binding protein 2</fullName>
        <shortName evidence="14">PBP-2</shortName>
    </alternativeName>
</protein>
<dbReference type="GO" id="GO:0009002">
    <property type="term" value="F:serine-type D-Ala-D-Ala carboxypeptidase activity"/>
    <property type="evidence" value="ECO:0007669"/>
    <property type="project" value="UniProtKB-UniRule"/>
</dbReference>
<keyword evidence="7 14" id="KW-0812">Transmembrane</keyword>
<sequence>MLAEVFADRRGEKRLFRTRALVLAVLVVLSLALIGMRLFQLQVVRHEHFTTLSDDNRIKIQPMPPTRGLIYDRDGVLLADNLPSYALTIEPEKVDDLAATIAELSALLPISELDRERFRRLLPQRRRFEGVPIRLDLSQAERARFAVQSHRFPGVEIAAELSRSYPQGMHTAHVVGYVGRINEQELEQIDRSDYAGSTHIGKVGIEKYHEAWLHGHVGYQQAVVNARGRVLERREEKTPLPGRDLHLFLDLDLQRDAAAALGDRRGAVVAIEPETGGVLAMVSSPSYDPNPFVGGIGFKAYAALRDDIDRPLYNRAIRGQYPPGSTIKQFIALAGLASGVATAREGKYCGGYFQLPGHSHRYRCWRSGGHGTLAMEDAIVQSCDVYFYRLAHDMGIERMKTHLAEFGFGEPTGADIAGELGGLLPSPEWKRRARNQPWFPGETLIVGIGQGAFLATPLQLAAATAAVANRGTYMQPRLVSATRASLGAPLDPTEAKRRLLPDKDPAHWQTIVDAMTNVVEGRRGTARRIRNDDYRIAGKTGTSQVFTVGQNETYNEAEVAERMRDHALFVGFAPIDNPQIAVAVIVENGGHGGATAAPIARAVMDSWLLDQRVVPSTENAAETTSQ</sequence>
<dbReference type="InterPro" id="IPR005311">
    <property type="entry name" value="PBP_dimer"/>
</dbReference>
<dbReference type="InterPro" id="IPR036138">
    <property type="entry name" value="PBP_dimer_sf"/>
</dbReference>
<dbReference type="GO" id="GO:0008360">
    <property type="term" value="P:regulation of cell shape"/>
    <property type="evidence" value="ECO:0007669"/>
    <property type="project" value="UniProtKB-KW"/>
</dbReference>
<proteinExistence type="inferred from homology"/>
<dbReference type="GO" id="GO:0008658">
    <property type="term" value="F:penicillin binding"/>
    <property type="evidence" value="ECO:0007669"/>
    <property type="project" value="UniProtKB-UniRule"/>
</dbReference>
<dbReference type="EMBL" id="NHSF01000072">
    <property type="protein sequence ID" value="MBK5931938.1"/>
    <property type="molecule type" value="Genomic_DNA"/>
</dbReference>
<keyword evidence="12 14" id="KW-0472">Membrane</keyword>
<evidence type="ECO:0000256" key="9">
    <source>
        <dbReference type="ARBA" id="ARBA00022960"/>
    </source>
</evidence>
<comment type="function">
    <text evidence="14">Catalyzes cross-linking of the peptidoglycan cell wall.</text>
</comment>
<evidence type="ECO:0000256" key="11">
    <source>
        <dbReference type="ARBA" id="ARBA00022989"/>
    </source>
</evidence>
<comment type="pathway">
    <text evidence="14">Cell wall biogenesis; peptidoglycan biosynthesis.</text>
</comment>
<comment type="catalytic activity">
    <reaction evidence="14">
        <text>Preferential cleavage: (Ac)2-L-Lys-D-Ala-|-D-Ala. Also transpeptidation of peptidyl-alanyl moieties that are N-acyl substituents of D-alanine.</text>
        <dbReference type="EC" id="3.4.16.4"/>
    </reaction>
</comment>
<keyword evidence="13 14" id="KW-0961">Cell wall biogenesis/degradation</keyword>
<keyword evidence="10 14" id="KW-0573">Peptidoglycan synthesis</keyword>
<evidence type="ECO:0000256" key="4">
    <source>
        <dbReference type="ARBA" id="ARBA00022519"/>
    </source>
</evidence>
<dbReference type="Gene3D" id="3.90.1310.10">
    <property type="entry name" value="Penicillin-binding protein 2a (Domain 2)"/>
    <property type="match status" value="1"/>
</dbReference>
<evidence type="ECO:0000313" key="18">
    <source>
        <dbReference type="Proteomes" id="UP001296967"/>
    </source>
</evidence>
<keyword evidence="6 14" id="KW-0645">Protease</keyword>
<evidence type="ECO:0000259" key="15">
    <source>
        <dbReference type="Pfam" id="PF00905"/>
    </source>
</evidence>